<protein>
    <submittedName>
        <fullName evidence="2">Uncharacterized protein</fullName>
    </submittedName>
</protein>
<dbReference type="EMBL" id="JBCNJP010000023">
    <property type="protein sequence ID" value="KAK9058080.1"/>
    <property type="molecule type" value="Genomic_DNA"/>
</dbReference>
<feature type="region of interest" description="Disordered" evidence="1">
    <location>
        <begin position="1"/>
        <end position="28"/>
    </location>
</feature>
<dbReference type="PANTHER" id="PTHR34945:SF8">
    <property type="entry name" value="DOWNSTREAM TARGET OF AGL15-4"/>
    <property type="match status" value="1"/>
</dbReference>
<evidence type="ECO:0000313" key="2">
    <source>
        <dbReference type="EMBL" id="KAK9058080.1"/>
    </source>
</evidence>
<reference evidence="2 3" key="1">
    <citation type="submission" date="2024-04" db="EMBL/GenBank/DDBJ databases">
        <title>The reference genome of an endangered Asteraceae, Deinandra increscens subsp. villosa, native to the Central Coast of California.</title>
        <authorList>
            <person name="Guilliams M."/>
            <person name="Hasenstab-Lehman K."/>
            <person name="Meyer R."/>
            <person name="Mcevoy S."/>
        </authorList>
    </citation>
    <scope>NUCLEOTIDE SEQUENCE [LARGE SCALE GENOMIC DNA]</scope>
    <source>
        <tissue evidence="2">Leaf</tissue>
    </source>
</reference>
<evidence type="ECO:0000256" key="1">
    <source>
        <dbReference type="SAM" id="MobiDB-lite"/>
    </source>
</evidence>
<proteinExistence type="predicted"/>
<evidence type="ECO:0000313" key="3">
    <source>
        <dbReference type="Proteomes" id="UP001408789"/>
    </source>
</evidence>
<organism evidence="2 3">
    <name type="scientific">Deinandra increscens subsp. villosa</name>
    <dbReference type="NCBI Taxonomy" id="3103831"/>
    <lineage>
        <taxon>Eukaryota</taxon>
        <taxon>Viridiplantae</taxon>
        <taxon>Streptophyta</taxon>
        <taxon>Embryophyta</taxon>
        <taxon>Tracheophyta</taxon>
        <taxon>Spermatophyta</taxon>
        <taxon>Magnoliopsida</taxon>
        <taxon>eudicotyledons</taxon>
        <taxon>Gunneridae</taxon>
        <taxon>Pentapetalae</taxon>
        <taxon>asterids</taxon>
        <taxon>campanulids</taxon>
        <taxon>Asterales</taxon>
        <taxon>Asteraceae</taxon>
        <taxon>Asteroideae</taxon>
        <taxon>Heliantheae alliance</taxon>
        <taxon>Madieae</taxon>
        <taxon>Madiinae</taxon>
        <taxon>Deinandra</taxon>
    </lineage>
</organism>
<accession>A0AAP0GSY6</accession>
<name>A0AAP0GSY6_9ASTR</name>
<dbReference type="PANTHER" id="PTHR34945">
    <property type="entry name" value="2-OXOGLUTARATE (2OG) AND FE(II)-DEPENDENT OXYGENASE SUPERFAMILY PROTEIN"/>
    <property type="match status" value="1"/>
</dbReference>
<sequence>MSGRPAYNQIPLDFRAPSPSPVASGRRSSVANNEILTEFLHRSRRVPDLVLPDQLTAKTVEFRQRL</sequence>
<dbReference type="Proteomes" id="UP001408789">
    <property type="component" value="Unassembled WGS sequence"/>
</dbReference>
<gene>
    <name evidence="2" type="ORF">SSX86_022920</name>
</gene>
<keyword evidence="3" id="KW-1185">Reference proteome</keyword>
<dbReference type="AlphaFoldDB" id="A0AAP0GSY6"/>
<comment type="caution">
    <text evidence="2">The sequence shown here is derived from an EMBL/GenBank/DDBJ whole genome shotgun (WGS) entry which is preliminary data.</text>
</comment>